<evidence type="ECO:0000259" key="11">
    <source>
        <dbReference type="PROSITE" id="PS51352"/>
    </source>
</evidence>
<keyword evidence="5 10" id="KW-1015">Disulfide bond</keyword>
<dbReference type="HOGENOM" id="CLU_090389_10_2_6"/>
<comment type="similarity">
    <text evidence="2 8">Belongs to the thioredoxin family.</text>
</comment>
<dbReference type="FunFam" id="3.40.30.10:FF:000001">
    <property type="entry name" value="Thioredoxin"/>
    <property type="match status" value="1"/>
</dbReference>
<feature type="site" description="Contributes to redox potential value" evidence="9">
    <location>
        <position position="36"/>
    </location>
</feature>
<dbReference type="eggNOG" id="COG3118">
    <property type="taxonomic scope" value="Bacteria"/>
</dbReference>
<dbReference type="AlphaFoldDB" id="Q8D2Q0"/>
<evidence type="ECO:0000256" key="5">
    <source>
        <dbReference type="ARBA" id="ARBA00023157"/>
    </source>
</evidence>
<dbReference type="PANTHER" id="PTHR45663">
    <property type="entry name" value="GEO12009P1"/>
    <property type="match status" value="1"/>
</dbReference>
<comment type="function">
    <text evidence="1">Participates in various redox reactions through the reversible oxidation of its active center dithiol to a disulfide and catalyzes dithiol-disulfide exchange reactions.</text>
</comment>
<dbReference type="PROSITE" id="PS51352">
    <property type="entry name" value="THIOREDOXIN_2"/>
    <property type="match status" value="1"/>
</dbReference>
<evidence type="ECO:0000256" key="7">
    <source>
        <dbReference type="NCBIfam" id="TIGR01068"/>
    </source>
</evidence>
<evidence type="ECO:0000256" key="10">
    <source>
        <dbReference type="PIRSR" id="PIRSR000077-4"/>
    </source>
</evidence>
<proteinExistence type="inferred from homology"/>
<dbReference type="GO" id="GO:0015035">
    <property type="term" value="F:protein-disulfide reductase activity"/>
    <property type="evidence" value="ECO:0007669"/>
    <property type="project" value="UniProtKB-UniRule"/>
</dbReference>
<reference evidence="12 13" key="1">
    <citation type="journal article" date="2002" name="Nat. Genet.">
        <title>Genome sequence of the endocellular obligate symbiont of tsetse flies, Wigglesworthia glossinidia.</title>
        <authorList>
            <person name="Akman L."/>
            <person name="Yamashita A."/>
            <person name="Watanabe H."/>
            <person name="Oshima K."/>
            <person name="Shiba T."/>
            <person name="Hattori M."/>
            <person name="Aksoy S."/>
        </authorList>
    </citation>
    <scope>NUCLEOTIDE SEQUENCE [LARGE SCALE GENOMIC DNA]</scope>
</reference>
<dbReference type="GO" id="GO:0045454">
    <property type="term" value="P:cell redox homeostasis"/>
    <property type="evidence" value="ECO:0007669"/>
    <property type="project" value="TreeGrafter"/>
</dbReference>
<evidence type="ECO:0000256" key="2">
    <source>
        <dbReference type="ARBA" id="ARBA00008987"/>
    </source>
</evidence>
<dbReference type="OrthoDB" id="9790390at2"/>
<dbReference type="NCBIfam" id="TIGR01068">
    <property type="entry name" value="thioredoxin"/>
    <property type="match status" value="1"/>
</dbReference>
<feature type="site" description="Deprotonates C-terminal active site Cys" evidence="9">
    <location>
        <position position="28"/>
    </location>
</feature>
<evidence type="ECO:0000313" key="13">
    <source>
        <dbReference type="Proteomes" id="UP000000562"/>
    </source>
</evidence>
<dbReference type="Pfam" id="PF00085">
    <property type="entry name" value="Thioredoxin"/>
    <property type="match status" value="1"/>
</dbReference>
<dbReference type="STRING" id="36870.gene:10368800"/>
<evidence type="ECO:0000256" key="6">
    <source>
        <dbReference type="ARBA" id="ARBA00023284"/>
    </source>
</evidence>
<protein>
    <recommendedName>
        <fullName evidence="7 8">Thioredoxin</fullName>
    </recommendedName>
</protein>
<feature type="disulfide bond" description="Redox-active" evidence="10">
    <location>
        <begin position="34"/>
        <end position="37"/>
    </location>
</feature>
<keyword evidence="6 10" id="KW-0676">Redox-active center</keyword>
<evidence type="ECO:0000256" key="4">
    <source>
        <dbReference type="ARBA" id="ARBA00022982"/>
    </source>
</evidence>
<feature type="active site" description="Nucleophile" evidence="9">
    <location>
        <position position="37"/>
    </location>
</feature>
<keyword evidence="3" id="KW-0813">Transport</keyword>
<feature type="site" description="Contributes to redox potential value" evidence="9">
    <location>
        <position position="35"/>
    </location>
</feature>
<dbReference type="SUPFAM" id="SSF52833">
    <property type="entry name" value="Thioredoxin-like"/>
    <property type="match status" value="1"/>
</dbReference>
<dbReference type="Gene3D" id="3.40.30.10">
    <property type="entry name" value="Glutaredoxin"/>
    <property type="match status" value="1"/>
</dbReference>
<dbReference type="EMBL" id="BA000021">
    <property type="protein sequence ID" value="BAC24450.1"/>
    <property type="molecule type" value="Genomic_DNA"/>
</dbReference>
<dbReference type="InterPro" id="IPR005746">
    <property type="entry name" value="Thioredoxin"/>
</dbReference>
<evidence type="ECO:0000313" key="12">
    <source>
        <dbReference type="EMBL" id="BAC24450.1"/>
    </source>
</evidence>
<evidence type="ECO:0000256" key="3">
    <source>
        <dbReference type="ARBA" id="ARBA00022448"/>
    </source>
</evidence>
<keyword evidence="13" id="KW-1185">Reference proteome</keyword>
<dbReference type="KEGG" id="wbr:trxA"/>
<dbReference type="PANTHER" id="PTHR45663:SF11">
    <property type="entry name" value="GEO12009P1"/>
    <property type="match status" value="1"/>
</dbReference>
<sequence length="112" mass="13389">MNNKEIISVNDEDFEINVLKNKKPVLVDFWAQWCMPCKSMIPILKKISEKYVNKLEVFKINIEKNSIYQEKYLVKSIPSFFLFFKEKIIDKKIGIVSQKQLEIFIDENLNRL</sequence>
<evidence type="ECO:0000256" key="8">
    <source>
        <dbReference type="PIRNR" id="PIRNR000077"/>
    </source>
</evidence>
<feature type="domain" description="Thioredoxin" evidence="11">
    <location>
        <begin position="1"/>
        <end position="110"/>
    </location>
</feature>
<dbReference type="GO" id="GO:0005829">
    <property type="term" value="C:cytosol"/>
    <property type="evidence" value="ECO:0007669"/>
    <property type="project" value="TreeGrafter"/>
</dbReference>
<evidence type="ECO:0000256" key="9">
    <source>
        <dbReference type="PIRSR" id="PIRSR000077-1"/>
    </source>
</evidence>
<dbReference type="PIRSF" id="PIRSF000077">
    <property type="entry name" value="Thioredoxin"/>
    <property type="match status" value="1"/>
</dbReference>
<organism evidence="12 13">
    <name type="scientific">Wigglesworthia glossinidia brevipalpis</name>
    <dbReference type="NCBI Taxonomy" id="36870"/>
    <lineage>
        <taxon>Bacteria</taxon>
        <taxon>Pseudomonadati</taxon>
        <taxon>Pseudomonadota</taxon>
        <taxon>Gammaproteobacteria</taxon>
        <taxon>Enterobacterales</taxon>
        <taxon>Erwiniaceae</taxon>
        <taxon>Wigglesworthia</taxon>
    </lineage>
</organism>
<accession>Q8D2Q0</accession>
<dbReference type="CDD" id="cd02947">
    <property type="entry name" value="TRX_family"/>
    <property type="match status" value="1"/>
</dbReference>
<evidence type="ECO:0000256" key="1">
    <source>
        <dbReference type="ARBA" id="ARBA00003318"/>
    </source>
</evidence>
<keyword evidence="4" id="KW-0249">Electron transport</keyword>
<feature type="active site" description="Nucleophile" evidence="9">
    <location>
        <position position="34"/>
    </location>
</feature>
<dbReference type="InterPro" id="IPR013766">
    <property type="entry name" value="Thioredoxin_domain"/>
</dbReference>
<dbReference type="Proteomes" id="UP000000562">
    <property type="component" value="Chromosome"/>
</dbReference>
<gene>
    <name evidence="12" type="primary">trxA</name>
</gene>
<name>Q8D2Q0_WIGBR</name>
<dbReference type="InterPro" id="IPR036249">
    <property type="entry name" value="Thioredoxin-like_sf"/>
</dbReference>